<evidence type="ECO:0000313" key="1">
    <source>
        <dbReference type="EMBL" id="GAX25414.1"/>
    </source>
</evidence>
<proteinExistence type="predicted"/>
<dbReference type="InParanoid" id="A0A1Z5KGH6"/>
<gene>
    <name evidence="1" type="ORF">FisN_5Lu530</name>
</gene>
<keyword evidence="2" id="KW-1185">Reference proteome</keyword>
<protein>
    <submittedName>
        <fullName evidence="1">Uncharacterized protein</fullName>
    </submittedName>
</protein>
<comment type="caution">
    <text evidence="1">The sequence shown here is derived from an EMBL/GenBank/DDBJ whole genome shotgun (WGS) entry which is preliminary data.</text>
</comment>
<accession>A0A1Z5KGH6</accession>
<dbReference type="Proteomes" id="UP000198406">
    <property type="component" value="Unassembled WGS sequence"/>
</dbReference>
<dbReference type="OrthoDB" id="10671230at2759"/>
<reference evidence="1 2" key="1">
    <citation type="journal article" date="2015" name="Plant Cell">
        <title>Oil accumulation by the oleaginous diatom Fistulifera solaris as revealed by the genome and transcriptome.</title>
        <authorList>
            <person name="Tanaka T."/>
            <person name="Maeda Y."/>
            <person name="Veluchamy A."/>
            <person name="Tanaka M."/>
            <person name="Abida H."/>
            <person name="Marechal E."/>
            <person name="Bowler C."/>
            <person name="Muto M."/>
            <person name="Sunaga Y."/>
            <person name="Tanaka M."/>
            <person name="Yoshino T."/>
            <person name="Taniguchi T."/>
            <person name="Fukuda Y."/>
            <person name="Nemoto M."/>
            <person name="Matsumoto M."/>
            <person name="Wong P.S."/>
            <person name="Aburatani S."/>
            <person name="Fujibuchi W."/>
        </authorList>
    </citation>
    <scope>NUCLEOTIDE SEQUENCE [LARGE SCALE GENOMIC DNA]</scope>
    <source>
        <strain evidence="1 2">JPCC DA0580</strain>
    </source>
</reference>
<organism evidence="1 2">
    <name type="scientific">Fistulifera solaris</name>
    <name type="common">Oleaginous diatom</name>
    <dbReference type="NCBI Taxonomy" id="1519565"/>
    <lineage>
        <taxon>Eukaryota</taxon>
        <taxon>Sar</taxon>
        <taxon>Stramenopiles</taxon>
        <taxon>Ochrophyta</taxon>
        <taxon>Bacillariophyta</taxon>
        <taxon>Bacillariophyceae</taxon>
        <taxon>Bacillariophycidae</taxon>
        <taxon>Naviculales</taxon>
        <taxon>Naviculaceae</taxon>
        <taxon>Fistulifera</taxon>
    </lineage>
</organism>
<sequence>MRRARRESTIDLPSFAKLVKPRRRNRLQVPLSLPEHEQYLRTRSFHFFNRQLDLVWQETLEEASEPFHEALDRILQKETAPAETTTRQSTGESDTFNCGSEKKININSFMFEPSNHTLSRQLLPVLAIHGPPYLLDRKDWMHHLVQANKTRRPTCCTVWLRSSFAVNTSLQEELRSQCFDQEPDLPASLQNVDRKPITETLVEWARETCRFHEIVVFLDMDLNFSDAELQDFILWMTERRSIEGLPLNLVLLVPHGIGRCLDIQSTSQGNGIRMNHIRLPSSEDMMEKFCAKLYLRHDFPILFPAETVQSLEESFQHNNKSPIDIMQKLKSILAHIFCQRWSFLLGSAPDERARVRWFLNSTAGRALAPAEISSDRVLLHQWLNDLIIHRRVGCIAMRLNAVLRQNENKQATPLLFIPGRKYSDEPATAFSEEEKRRAFHFLVEQRNRLRSPSTDSPTKDTASLQEVDALNELIILCAASISQTDMLRSLAEVQRAWSDHVSAFVSFEQLSTSTRTQPRRQSLRGFMQSLNTISDSNLVTIAAQMFELFDNRVSMSRNDWFVLFRNAVAIDASQQKALEWFAYGFFQLKLCGLLKSRNLNQKSEVRYEKAMVIWCYLGKSMFNNRK</sequence>
<dbReference type="EMBL" id="BDSP01000223">
    <property type="protein sequence ID" value="GAX25414.1"/>
    <property type="molecule type" value="Genomic_DNA"/>
</dbReference>
<dbReference type="AlphaFoldDB" id="A0A1Z5KGH6"/>
<name>A0A1Z5KGH6_FISSO</name>
<evidence type="ECO:0000313" key="2">
    <source>
        <dbReference type="Proteomes" id="UP000198406"/>
    </source>
</evidence>